<dbReference type="InterPro" id="IPR032781">
    <property type="entry name" value="ABC_tran_Xtn"/>
</dbReference>
<feature type="domain" description="ABC transporter" evidence="9">
    <location>
        <begin position="326"/>
        <end position="541"/>
    </location>
</feature>
<evidence type="ECO:0000256" key="5">
    <source>
        <dbReference type="ARBA" id="ARBA00061571"/>
    </source>
</evidence>
<dbReference type="EMBL" id="CP023422">
    <property type="protein sequence ID" value="ATD62255.1"/>
    <property type="molecule type" value="Genomic_DNA"/>
</dbReference>
<dbReference type="KEGG" id="jsv:CNX70_20495"/>
<feature type="coiled-coil region" evidence="7">
    <location>
        <begin position="598"/>
        <end position="655"/>
    </location>
</feature>
<evidence type="ECO:0000256" key="2">
    <source>
        <dbReference type="ARBA" id="ARBA00022737"/>
    </source>
</evidence>
<feature type="region of interest" description="Disordered" evidence="8">
    <location>
        <begin position="569"/>
        <end position="597"/>
    </location>
</feature>
<reference evidence="10 11" key="1">
    <citation type="submission" date="2017-09" db="EMBL/GenBank/DDBJ databases">
        <title>Complete genome sequence of Janthinobacterium svalbardensis PAMC 27463.</title>
        <authorList>
            <person name="Cho Y.-J."/>
            <person name="Cho A."/>
            <person name="Kim O.-S."/>
            <person name="Lee J.-I."/>
        </authorList>
    </citation>
    <scope>NUCLEOTIDE SEQUENCE [LARGE SCALE GENOMIC DNA]</scope>
    <source>
        <strain evidence="10 11">PAMC 27463</strain>
    </source>
</reference>
<name>A0A290WZB6_9BURK</name>
<keyword evidence="1" id="KW-0472">Membrane</keyword>
<dbReference type="GO" id="GO:0005524">
    <property type="term" value="F:ATP binding"/>
    <property type="evidence" value="ECO:0007669"/>
    <property type="project" value="UniProtKB-KW"/>
</dbReference>
<evidence type="ECO:0000256" key="6">
    <source>
        <dbReference type="ARBA" id="ARBA00069073"/>
    </source>
</evidence>
<protein>
    <recommendedName>
        <fullName evidence="6">Probable ATP-binding protein YheS</fullName>
    </recommendedName>
</protein>
<dbReference type="PROSITE" id="PS00211">
    <property type="entry name" value="ABC_TRANSPORTER_1"/>
    <property type="match status" value="2"/>
</dbReference>
<dbReference type="FunFam" id="3.40.50.300:FF:000011">
    <property type="entry name" value="Putative ABC transporter ATP-binding component"/>
    <property type="match status" value="1"/>
</dbReference>
<dbReference type="InterPro" id="IPR050611">
    <property type="entry name" value="ABCF"/>
</dbReference>
<dbReference type="PROSITE" id="PS50893">
    <property type="entry name" value="ABC_TRANSPORTER_2"/>
    <property type="match status" value="2"/>
</dbReference>
<dbReference type="SUPFAM" id="SSF52540">
    <property type="entry name" value="P-loop containing nucleoside triphosphate hydrolases"/>
    <property type="match status" value="2"/>
</dbReference>
<feature type="domain" description="ABC transporter" evidence="9">
    <location>
        <begin position="2"/>
        <end position="250"/>
    </location>
</feature>
<evidence type="ECO:0000256" key="4">
    <source>
        <dbReference type="ARBA" id="ARBA00022840"/>
    </source>
</evidence>
<gene>
    <name evidence="10" type="ORF">CNX70_20495</name>
</gene>
<proteinExistence type="inferred from homology"/>
<keyword evidence="11" id="KW-1185">Reference proteome</keyword>
<dbReference type="CDD" id="cd03221">
    <property type="entry name" value="ABCF_EF-3"/>
    <property type="match status" value="2"/>
</dbReference>
<evidence type="ECO:0000313" key="10">
    <source>
        <dbReference type="EMBL" id="ATD62255.1"/>
    </source>
</evidence>
<dbReference type="InterPro" id="IPR003593">
    <property type="entry name" value="AAA+_ATPase"/>
</dbReference>
<dbReference type="InterPro" id="IPR003439">
    <property type="entry name" value="ABC_transporter-like_ATP-bd"/>
</dbReference>
<dbReference type="InterPro" id="IPR027417">
    <property type="entry name" value="P-loop_NTPase"/>
</dbReference>
<dbReference type="FunFam" id="3.40.50.300:FF:002053">
    <property type="entry name" value="ABC transporter ATP-binding protein"/>
    <property type="match status" value="1"/>
</dbReference>
<organism evidence="10 11">
    <name type="scientific">Janthinobacterium svalbardensis</name>
    <dbReference type="NCBI Taxonomy" id="368607"/>
    <lineage>
        <taxon>Bacteria</taxon>
        <taxon>Pseudomonadati</taxon>
        <taxon>Pseudomonadota</taxon>
        <taxon>Betaproteobacteria</taxon>
        <taxon>Burkholderiales</taxon>
        <taxon>Oxalobacteraceae</taxon>
        <taxon>Janthinobacterium</taxon>
    </lineage>
</organism>
<sequence length="667" mass="73899">MIRFLQVSLMRGIKPLLEQVDVTLNPGDKIGLIGANGAGKSSLFAMMRGELHPDQGEIDFPAKWRVAYVAQETPPLDRAALDYAIDGDITLRKLEAELAHLESQPESTENGIAIGNMYSALADADAYTVQSRGEQLLLGLGFTLDQMQQPVASFSGGWRMRLNLAQALMCPSDLLLLDEPTNHLDLDAIIWLEDWLKRYAGTLLIISHDRDFLDEVVNVVVHIDERKLKRYSGNYSSFERQRAAQMILAAGALEKQQRKRAHLESFVNRFKAQASKARQAQSRMKALAKMEELAPLRAAAEFSFEFREPLSAPNPLMVMEDVDAGYKIENEATGEITHKTIVNGIKFSLQIGQRIGLLGQNGAGKSTLIKTIAGELMPLTGDATMGKGLNIGYFAQHQVEMLRHDESPLWHLSKIAPTVREQELRNFLGGFNFPGNMVTASIAPFSGGEKARLALALIVWQRPNLLLLDEPTNHLDLETREALTEALAQFEGTLVVVSHDRHLLRATTDEFIIVADGKLQPFDGDLDDYKDWLFKTKLGKGTDVLPAAGKANKTDFPVTSSIPSPAAVAAAPAAPVRDKRQEAEDRQKAAALRKPIENKIKRQEEQIAKRNAQKAETEAKLGEPTIYDAANKAKLKQLLADQTFFTKDLAQLEAEWLDLQDQLEKLG</sequence>
<comment type="similarity">
    <text evidence="5">Belongs to the ABC transporter superfamily. ABCF family. YheS subfamily.</text>
</comment>
<dbReference type="Pfam" id="PF12848">
    <property type="entry name" value="ABC_tran_Xtn"/>
    <property type="match status" value="1"/>
</dbReference>
<feature type="compositionally biased region" description="Basic and acidic residues" evidence="8">
    <location>
        <begin position="576"/>
        <end position="597"/>
    </location>
</feature>
<keyword evidence="2" id="KW-0677">Repeat</keyword>
<evidence type="ECO:0000256" key="7">
    <source>
        <dbReference type="SAM" id="Coils"/>
    </source>
</evidence>
<evidence type="ECO:0000256" key="1">
    <source>
        <dbReference type="ARBA" id="ARBA00022475"/>
    </source>
</evidence>
<dbReference type="Gene3D" id="3.40.50.300">
    <property type="entry name" value="P-loop containing nucleotide triphosphate hydrolases"/>
    <property type="match status" value="2"/>
</dbReference>
<keyword evidence="7" id="KW-0175">Coiled coil</keyword>
<evidence type="ECO:0000259" key="9">
    <source>
        <dbReference type="PROSITE" id="PS50893"/>
    </source>
</evidence>
<evidence type="ECO:0000313" key="11">
    <source>
        <dbReference type="Proteomes" id="UP000218437"/>
    </source>
</evidence>
<dbReference type="SMART" id="SM00382">
    <property type="entry name" value="AAA"/>
    <property type="match status" value="2"/>
</dbReference>
<keyword evidence="4" id="KW-0067">ATP-binding</keyword>
<dbReference type="Pfam" id="PF00005">
    <property type="entry name" value="ABC_tran"/>
    <property type="match status" value="2"/>
</dbReference>
<dbReference type="RefSeq" id="WP_096236558.1">
    <property type="nucleotide sequence ID" value="NZ_CP023422.1"/>
</dbReference>
<dbReference type="GO" id="GO:0016887">
    <property type="term" value="F:ATP hydrolysis activity"/>
    <property type="evidence" value="ECO:0007669"/>
    <property type="project" value="InterPro"/>
</dbReference>
<keyword evidence="1" id="KW-1003">Cell membrane</keyword>
<evidence type="ECO:0000256" key="8">
    <source>
        <dbReference type="SAM" id="MobiDB-lite"/>
    </source>
</evidence>
<dbReference type="Proteomes" id="UP000218437">
    <property type="component" value="Chromosome"/>
</dbReference>
<accession>A0A290WZB6</accession>
<evidence type="ECO:0000256" key="3">
    <source>
        <dbReference type="ARBA" id="ARBA00022741"/>
    </source>
</evidence>
<dbReference type="InterPro" id="IPR017871">
    <property type="entry name" value="ABC_transporter-like_CS"/>
</dbReference>
<keyword evidence="3" id="KW-0547">Nucleotide-binding</keyword>
<dbReference type="PANTHER" id="PTHR19211">
    <property type="entry name" value="ATP-BINDING TRANSPORT PROTEIN-RELATED"/>
    <property type="match status" value="1"/>
</dbReference>
<dbReference type="PANTHER" id="PTHR19211:SF14">
    <property type="entry name" value="ATP-BINDING CASSETTE SUB-FAMILY F MEMBER 1"/>
    <property type="match status" value="1"/>
</dbReference>
<dbReference type="AlphaFoldDB" id="A0A290WZB6"/>